<evidence type="ECO:0000256" key="1">
    <source>
        <dbReference type="SAM" id="MobiDB-lite"/>
    </source>
</evidence>
<reference evidence="2" key="2">
    <citation type="journal article" date="2015" name="Data Brief">
        <title>Shoot transcriptome of the giant reed, Arundo donax.</title>
        <authorList>
            <person name="Barrero R.A."/>
            <person name="Guerrero F.D."/>
            <person name="Moolhuijzen P."/>
            <person name="Goolsby J.A."/>
            <person name="Tidwell J."/>
            <person name="Bellgard S.E."/>
            <person name="Bellgard M.I."/>
        </authorList>
    </citation>
    <scope>NUCLEOTIDE SEQUENCE</scope>
    <source>
        <tissue evidence="2">Shoot tissue taken approximately 20 cm above the soil surface</tissue>
    </source>
</reference>
<feature type="compositionally biased region" description="Basic residues" evidence="1">
    <location>
        <begin position="9"/>
        <end position="32"/>
    </location>
</feature>
<reference evidence="2" key="1">
    <citation type="submission" date="2014-09" db="EMBL/GenBank/DDBJ databases">
        <authorList>
            <person name="Magalhaes I.L.F."/>
            <person name="Oliveira U."/>
            <person name="Santos F.R."/>
            <person name="Vidigal T.H.D.A."/>
            <person name="Brescovit A.D."/>
            <person name="Santos A.J."/>
        </authorList>
    </citation>
    <scope>NUCLEOTIDE SEQUENCE</scope>
    <source>
        <tissue evidence="2">Shoot tissue taken approximately 20 cm above the soil surface</tissue>
    </source>
</reference>
<sequence>MHIASLQGKKAKGKFIKYAGKNKKPRRRRKDQKLKIWLSLSKLKTVLIK</sequence>
<evidence type="ECO:0000313" key="2">
    <source>
        <dbReference type="EMBL" id="JAE29910.1"/>
    </source>
</evidence>
<dbReference type="AlphaFoldDB" id="A0A0A9GY36"/>
<name>A0A0A9GY36_ARUDO</name>
<protein>
    <submittedName>
        <fullName evidence="2">Uncharacterized protein</fullName>
    </submittedName>
</protein>
<dbReference type="EMBL" id="GBRH01167986">
    <property type="protein sequence ID" value="JAE29910.1"/>
    <property type="molecule type" value="Transcribed_RNA"/>
</dbReference>
<organism evidence="2">
    <name type="scientific">Arundo donax</name>
    <name type="common">Giant reed</name>
    <name type="synonym">Donax arundinaceus</name>
    <dbReference type="NCBI Taxonomy" id="35708"/>
    <lineage>
        <taxon>Eukaryota</taxon>
        <taxon>Viridiplantae</taxon>
        <taxon>Streptophyta</taxon>
        <taxon>Embryophyta</taxon>
        <taxon>Tracheophyta</taxon>
        <taxon>Spermatophyta</taxon>
        <taxon>Magnoliopsida</taxon>
        <taxon>Liliopsida</taxon>
        <taxon>Poales</taxon>
        <taxon>Poaceae</taxon>
        <taxon>PACMAD clade</taxon>
        <taxon>Arundinoideae</taxon>
        <taxon>Arundineae</taxon>
        <taxon>Arundo</taxon>
    </lineage>
</organism>
<proteinExistence type="predicted"/>
<accession>A0A0A9GY36</accession>
<feature type="region of interest" description="Disordered" evidence="1">
    <location>
        <begin position="1"/>
        <end position="32"/>
    </location>
</feature>